<comment type="caution">
    <text evidence="1">The sequence shown here is derived from an EMBL/GenBank/DDBJ whole genome shotgun (WGS) entry which is preliminary data.</text>
</comment>
<protein>
    <submittedName>
        <fullName evidence="1">Uncharacterized protein</fullName>
    </submittedName>
</protein>
<sequence length="52" mass="6012">MAVLLKSIFSIWAMKLTGLDSVLGDCFAHIFAQYNETIIVMNIFFKMFSLYE</sequence>
<dbReference type="EMBL" id="ATFT01000117">
    <property type="protein sequence ID" value="EPI64285.1"/>
    <property type="molecule type" value="Genomic_DNA"/>
</dbReference>
<gene>
    <name evidence="1" type="ORF">A673_04404</name>
</gene>
<evidence type="ECO:0000313" key="1">
    <source>
        <dbReference type="EMBL" id="EPI64285.1"/>
    </source>
</evidence>
<organism evidence="1 2">
    <name type="scientific">Salmonella enteritidis (strain 2009K0958)</name>
    <dbReference type="NCBI Taxonomy" id="1192586"/>
    <lineage>
        <taxon>Bacteria</taxon>
        <taxon>Pseudomonadati</taxon>
        <taxon>Pseudomonadota</taxon>
        <taxon>Gammaproteobacteria</taxon>
        <taxon>Enterobacterales</taxon>
        <taxon>Enterobacteriaceae</taxon>
        <taxon>Salmonella</taxon>
    </lineage>
</organism>
<accession>A0A656IE16</accession>
<name>A0A656IE16_SALE2</name>
<dbReference type="Proteomes" id="UP000014535">
    <property type="component" value="Unassembled WGS sequence"/>
</dbReference>
<dbReference type="AlphaFoldDB" id="A0A656IE16"/>
<proteinExistence type="predicted"/>
<evidence type="ECO:0000313" key="2">
    <source>
        <dbReference type="Proteomes" id="UP000014535"/>
    </source>
</evidence>
<reference evidence="1 2" key="1">
    <citation type="submission" date="2013-04" db="EMBL/GenBank/DDBJ databases">
        <authorList>
            <person name="McClelland M."/>
            <person name="Porwollik S."/>
            <person name="Desai P."/>
            <person name="Cheng P."/>
            <person name="Wollam A."/>
            <person name="Pepin K."/>
            <person name="Palsikar V.B."/>
            <person name="Fulton L."/>
            <person name="Fulton R."/>
            <person name="Delehaunty K."/>
            <person name="Fronick C."/>
            <person name="Godfrey J."/>
            <person name="Waligorski J."/>
            <person name="Appelbaum E."/>
            <person name="Tomlinson C."/>
            <person name="Warren W."/>
            <person name="Sodergren E."/>
            <person name="Weinstock G."/>
            <person name="Wilson R.K."/>
        </authorList>
    </citation>
    <scope>NUCLEOTIDE SEQUENCE [LARGE SCALE GENOMIC DNA]</scope>
    <source>
        <strain evidence="1 2">2009K0958</strain>
    </source>
</reference>